<accession>A0A9X1TH61</accession>
<reference evidence="2" key="1">
    <citation type="submission" date="2022-01" db="EMBL/GenBank/DDBJ databases">
        <title>Draft Genome Sequences of Seven Type Strains of the Genus Streptomyces.</title>
        <authorList>
            <person name="Aziz S."/>
            <person name="Coretto E."/>
            <person name="Chronakova A."/>
            <person name="Sproer C."/>
            <person name="Huber K."/>
            <person name="Nouioui I."/>
            <person name="Gross H."/>
        </authorList>
    </citation>
    <scope>NUCLEOTIDE SEQUENCE</scope>
    <source>
        <strain evidence="2">DSM 103493</strain>
    </source>
</reference>
<dbReference type="Proteomes" id="UP001139384">
    <property type="component" value="Unassembled WGS sequence"/>
</dbReference>
<protein>
    <recommendedName>
        <fullName evidence="4">Resolvase HTH domain-containing protein</fullName>
    </recommendedName>
</protein>
<feature type="region of interest" description="Disordered" evidence="1">
    <location>
        <begin position="1"/>
        <end position="38"/>
    </location>
</feature>
<feature type="region of interest" description="Disordered" evidence="1">
    <location>
        <begin position="95"/>
        <end position="149"/>
    </location>
</feature>
<evidence type="ECO:0000313" key="2">
    <source>
        <dbReference type="EMBL" id="MCF1592421.1"/>
    </source>
</evidence>
<gene>
    <name evidence="2" type="ORF">L0P92_02400</name>
</gene>
<evidence type="ECO:0000313" key="3">
    <source>
        <dbReference type="Proteomes" id="UP001139384"/>
    </source>
</evidence>
<feature type="compositionally biased region" description="Low complexity" evidence="1">
    <location>
        <begin position="137"/>
        <end position="149"/>
    </location>
</feature>
<dbReference type="RefSeq" id="WP_176188040.1">
    <property type="nucleotide sequence ID" value="NZ_JAKEIP010000005.1"/>
</dbReference>
<proteinExistence type="predicted"/>
<organism evidence="2 3">
    <name type="scientific">Streptomyces muensis</name>
    <dbReference type="NCBI Taxonomy" id="1077944"/>
    <lineage>
        <taxon>Bacteria</taxon>
        <taxon>Bacillati</taxon>
        <taxon>Actinomycetota</taxon>
        <taxon>Actinomycetes</taxon>
        <taxon>Kitasatosporales</taxon>
        <taxon>Streptomycetaceae</taxon>
        <taxon>Streptomyces</taxon>
    </lineage>
</organism>
<keyword evidence="3" id="KW-1185">Reference proteome</keyword>
<dbReference type="AlphaFoldDB" id="A0A9X1TH61"/>
<comment type="caution">
    <text evidence="2">The sequence shown here is derived from an EMBL/GenBank/DDBJ whole genome shotgun (WGS) entry which is preliminary data.</text>
</comment>
<sequence>MTTALLPLRPAPADDEPRTAAPAVPVRRGRGRPPALTNPEQIEQLLTDISRGATVAEAAASAGLSRTPVYNLRQHDSVFAAALTLAQKAGKQARRAAGPELQVDQHGTESSYTKRRCPCEPCRAAGTQARNRRRAATGDTTNAPAAAAA</sequence>
<evidence type="ECO:0008006" key="4">
    <source>
        <dbReference type="Google" id="ProtNLM"/>
    </source>
</evidence>
<name>A0A9X1TH61_STRM4</name>
<evidence type="ECO:0000256" key="1">
    <source>
        <dbReference type="SAM" id="MobiDB-lite"/>
    </source>
</evidence>
<dbReference type="EMBL" id="JAKEIP010000005">
    <property type="protein sequence ID" value="MCF1592421.1"/>
    <property type="molecule type" value="Genomic_DNA"/>
</dbReference>